<dbReference type="Proteomes" id="UP000005223">
    <property type="component" value="Chromosome"/>
</dbReference>
<accession>O27674</accession>
<reference evidence="1 2" key="1">
    <citation type="journal article" date="1997" name="J. Bacteriol.">
        <title>Complete genome sequence of Methanobacterium thermoautotrophicum deltaH: functional analysis and comparative genomics.</title>
        <authorList>
            <person name="Smith D.R."/>
            <person name="Doucette-Stamm L.A."/>
            <person name="Deloughery C."/>
            <person name="Lee H.-M."/>
            <person name="Dubois J."/>
            <person name="Aldredge T."/>
            <person name="Bashirzadeh R."/>
            <person name="Blakely D."/>
            <person name="Cook R."/>
            <person name="Gilbert K."/>
            <person name="Harrison D."/>
            <person name="Hoang L."/>
            <person name="Keagle P."/>
            <person name="Lumm W."/>
            <person name="Pothier B."/>
            <person name="Qiu D."/>
            <person name="Spadafora R."/>
            <person name="Vicare R."/>
            <person name="Wang Y."/>
            <person name="Wierzbowski J."/>
            <person name="Gibson R."/>
            <person name="Jiwani N."/>
            <person name="Caruso A."/>
            <person name="Bush D."/>
            <person name="Safer H."/>
            <person name="Patwell D."/>
            <person name="Prabhakar S."/>
            <person name="McDougall S."/>
            <person name="Shimer G."/>
            <person name="Goyal A."/>
            <person name="Pietrovski S."/>
            <person name="Church G.M."/>
            <person name="Daniels C.J."/>
            <person name="Mao J.-i."/>
            <person name="Rice P."/>
            <person name="Nolling J."/>
            <person name="Reeve J.N."/>
        </authorList>
    </citation>
    <scope>NUCLEOTIDE SEQUENCE [LARGE SCALE GENOMIC DNA]</scope>
    <source>
        <strain evidence="2">ATCC 29096 / DSM 1053 / JCM 10044 / NBRC 100330 / Delta H</strain>
    </source>
</reference>
<dbReference type="HOGENOM" id="CLU_2968524_0_0_2"/>
<organism evidence="1 2">
    <name type="scientific">Methanothermobacter thermautotrophicus (strain ATCC 29096 / DSM 1053 / JCM 10044 / NBRC 100330 / Delta H)</name>
    <name type="common">Methanobacterium thermoautotrophicum</name>
    <dbReference type="NCBI Taxonomy" id="187420"/>
    <lineage>
        <taxon>Archaea</taxon>
        <taxon>Methanobacteriati</taxon>
        <taxon>Methanobacteriota</taxon>
        <taxon>Methanomada group</taxon>
        <taxon>Methanobacteria</taxon>
        <taxon>Methanobacteriales</taxon>
        <taxon>Methanobacteriaceae</taxon>
        <taxon>Methanothermobacter</taxon>
    </lineage>
</organism>
<sequence length="58" mass="6843">MRSLNSERPSITPFSALEWDFRNSDLIRMIDTDIFSITVPDHIHHMPSVYDYYVVISI</sequence>
<keyword evidence="2" id="KW-1185">Reference proteome</keyword>
<evidence type="ECO:0000313" key="2">
    <source>
        <dbReference type="Proteomes" id="UP000005223"/>
    </source>
</evidence>
<dbReference type="EnsemblBacteria" id="AAB86110">
    <property type="protein sequence ID" value="AAB86110"/>
    <property type="gene ID" value="MTH_1637"/>
</dbReference>
<name>O27674_METTH</name>
<dbReference type="KEGG" id="mth:MTH_1637"/>
<dbReference type="PIR" id="G69085">
    <property type="entry name" value="G69085"/>
</dbReference>
<gene>
    <name evidence="1" type="ordered locus">MTH_1637</name>
</gene>
<protein>
    <submittedName>
        <fullName evidence="1">Uncharacterized protein</fullName>
    </submittedName>
</protein>
<dbReference type="STRING" id="187420.MTH_1637"/>
<dbReference type="AlphaFoldDB" id="O27674"/>
<dbReference type="PaxDb" id="187420-MTH_1637"/>
<evidence type="ECO:0000313" key="1">
    <source>
        <dbReference type="EMBL" id="AAB86110.1"/>
    </source>
</evidence>
<proteinExistence type="predicted"/>
<dbReference type="EMBL" id="AE000666">
    <property type="protein sequence ID" value="AAB86110.1"/>
    <property type="molecule type" value="Genomic_DNA"/>
</dbReference>
<dbReference type="InParanoid" id="O27674"/>